<keyword evidence="2" id="KW-0575">Peroxidase</keyword>
<evidence type="ECO:0000256" key="7">
    <source>
        <dbReference type="ARBA" id="ARBA00023004"/>
    </source>
</evidence>
<evidence type="ECO:0000259" key="10">
    <source>
        <dbReference type="Pfam" id="PF21105"/>
    </source>
</evidence>
<sequence length="554" mass="62605">MSLAMHSHYCNNAEHRMILERSFGEWIEFFHVDTPRLSKKHELFVFFRITHPERFKTHLAALVPLLTTARDAERFRKDIYKQKAEGTLKGLVHLSAINIAFSAKGLAKLGAEGFTDDVFNNGMWEDMTYPLEGDDKTKHNGLDDQHDWFHQFTPRSGYLDGVFTITGESEKTLTDTLEMVKQTFGIGLPTPPGAAQELDKPSIQLIFQQQGHVLDDDREHFGWVDGISQPIVIGLDTDAKVEEAKKGLKPIQAGTILVGGEGDQSNHPAWANEGSFMVFRTYEQRVPEFVGWCGRNTKKIKAEGMTERAAGELRKFSSRVVGRWPNGAPLEHHPDKDPAPMLSPDPIKNKELLFAKWKDEGKDPNAEHKKLEAMNHTDAFTYNPEDQTKCPYAAHIRKCGPRDDFPNYEKHLMLRRGIPYGPVALNNEKGGGVSQHDRGLLFVSYQSSITNGFRFIQKEWANKEDKPVDFTEKMGNAAPQGIDAIIGQMPPDYRSETDVTQYEHPAPVVNLPDVEKPVPTPNKHYIPIERWVIPRGGEYFFAPSISGMQDTLCK</sequence>
<dbReference type="STRING" id="1835702.A0A1F5LGU8"/>
<dbReference type="GO" id="GO:0005829">
    <property type="term" value="C:cytosol"/>
    <property type="evidence" value="ECO:0007669"/>
    <property type="project" value="TreeGrafter"/>
</dbReference>
<dbReference type="Pfam" id="PF21105">
    <property type="entry name" value="DyP_N"/>
    <property type="match status" value="1"/>
</dbReference>
<dbReference type="InterPro" id="IPR011008">
    <property type="entry name" value="Dimeric_a/b-barrel"/>
</dbReference>
<dbReference type="PANTHER" id="PTHR30521:SF4">
    <property type="entry name" value="DEFERROCHELATASE"/>
    <property type="match status" value="1"/>
</dbReference>
<keyword evidence="4" id="KW-0479">Metal-binding</keyword>
<dbReference type="InterPro" id="IPR049509">
    <property type="entry name" value="DyP_N"/>
</dbReference>
<dbReference type="InterPro" id="IPR006314">
    <property type="entry name" value="Dyp_peroxidase"/>
</dbReference>
<dbReference type="EMBL" id="LXJU01000011">
    <property type="protein sequence ID" value="OGE52139.1"/>
    <property type="molecule type" value="Genomic_DNA"/>
</dbReference>
<proteinExistence type="inferred from homology"/>
<comment type="cofactor">
    <cofactor evidence="1">
        <name>heme b</name>
        <dbReference type="ChEBI" id="CHEBI:60344"/>
    </cofactor>
</comment>
<evidence type="ECO:0000256" key="3">
    <source>
        <dbReference type="ARBA" id="ARBA00022617"/>
    </source>
</evidence>
<keyword evidence="12" id="KW-1185">Reference proteome</keyword>
<evidence type="ECO:0000256" key="4">
    <source>
        <dbReference type="ARBA" id="ARBA00022723"/>
    </source>
</evidence>
<feature type="domain" description="DyP dimeric alpha+beta barrel" evidence="10">
    <location>
        <begin position="37"/>
        <end position="185"/>
    </location>
</feature>
<keyword evidence="5" id="KW-0732">Signal</keyword>
<dbReference type="RefSeq" id="XP_022487581.1">
    <property type="nucleotide sequence ID" value="XM_022632626.1"/>
</dbReference>
<evidence type="ECO:0000256" key="8">
    <source>
        <dbReference type="ARBA" id="ARBA00025737"/>
    </source>
</evidence>
<dbReference type="NCBIfam" id="TIGR01413">
    <property type="entry name" value="Dyp_perox_fam"/>
    <property type="match status" value="1"/>
</dbReference>
<evidence type="ECO:0000256" key="2">
    <source>
        <dbReference type="ARBA" id="ARBA00022559"/>
    </source>
</evidence>
<dbReference type="GO" id="GO:0004601">
    <property type="term" value="F:peroxidase activity"/>
    <property type="evidence" value="ECO:0007669"/>
    <property type="project" value="UniProtKB-KW"/>
</dbReference>
<evidence type="ECO:0000259" key="9">
    <source>
        <dbReference type="Pfam" id="PF20628"/>
    </source>
</evidence>
<dbReference type="PANTHER" id="PTHR30521">
    <property type="entry name" value="DEFERROCHELATASE/PEROXIDASE"/>
    <property type="match status" value="1"/>
</dbReference>
<dbReference type="PROSITE" id="PS51404">
    <property type="entry name" value="DYP_PEROXIDASE"/>
    <property type="match status" value="1"/>
</dbReference>
<dbReference type="SUPFAM" id="SSF54909">
    <property type="entry name" value="Dimeric alpha+beta barrel"/>
    <property type="match status" value="1"/>
</dbReference>
<keyword evidence="6" id="KW-0560">Oxidoreductase</keyword>
<gene>
    <name evidence="11" type="ORF">PENARI_c011G06435</name>
</gene>
<name>A0A1F5LGU8_PENAI</name>
<dbReference type="GO" id="GO:0046872">
    <property type="term" value="F:metal ion binding"/>
    <property type="evidence" value="ECO:0007669"/>
    <property type="project" value="UniProtKB-KW"/>
</dbReference>
<evidence type="ECO:0000313" key="12">
    <source>
        <dbReference type="Proteomes" id="UP000177622"/>
    </source>
</evidence>
<comment type="similarity">
    <text evidence="8">Belongs to the DyP-type peroxidase family.</text>
</comment>
<evidence type="ECO:0008006" key="13">
    <source>
        <dbReference type="Google" id="ProtNLM"/>
    </source>
</evidence>
<organism evidence="11 12">
    <name type="scientific">Penicillium arizonense</name>
    <dbReference type="NCBI Taxonomy" id="1835702"/>
    <lineage>
        <taxon>Eukaryota</taxon>
        <taxon>Fungi</taxon>
        <taxon>Dikarya</taxon>
        <taxon>Ascomycota</taxon>
        <taxon>Pezizomycotina</taxon>
        <taxon>Eurotiomycetes</taxon>
        <taxon>Eurotiomycetidae</taxon>
        <taxon>Eurotiales</taxon>
        <taxon>Aspergillaceae</taxon>
        <taxon>Penicillium</taxon>
    </lineage>
</organism>
<feature type="domain" description="Dyp-type peroxidase C-terminal" evidence="9">
    <location>
        <begin position="388"/>
        <end position="477"/>
    </location>
</feature>
<accession>A0A1F5LGU8</accession>
<dbReference type="InterPro" id="IPR048328">
    <property type="entry name" value="Dyp_perox_C"/>
</dbReference>
<evidence type="ECO:0000256" key="5">
    <source>
        <dbReference type="ARBA" id="ARBA00022729"/>
    </source>
</evidence>
<evidence type="ECO:0000313" key="11">
    <source>
        <dbReference type="EMBL" id="OGE52139.1"/>
    </source>
</evidence>
<dbReference type="GO" id="GO:0020037">
    <property type="term" value="F:heme binding"/>
    <property type="evidence" value="ECO:0007669"/>
    <property type="project" value="InterPro"/>
</dbReference>
<keyword evidence="7" id="KW-0408">Iron</keyword>
<evidence type="ECO:0000256" key="6">
    <source>
        <dbReference type="ARBA" id="ARBA00023002"/>
    </source>
</evidence>
<keyword evidence="3" id="KW-0349">Heme</keyword>
<dbReference type="GeneID" id="34577360"/>
<protein>
    <recommendedName>
        <fullName evidence="13">Dyp-type peroxidase</fullName>
    </recommendedName>
</protein>
<dbReference type="Proteomes" id="UP000177622">
    <property type="component" value="Unassembled WGS sequence"/>
</dbReference>
<dbReference type="Pfam" id="PF20628">
    <property type="entry name" value="Dyp_perox_C"/>
    <property type="match status" value="1"/>
</dbReference>
<dbReference type="AlphaFoldDB" id="A0A1F5LGU8"/>
<evidence type="ECO:0000256" key="1">
    <source>
        <dbReference type="ARBA" id="ARBA00001970"/>
    </source>
</evidence>
<comment type="caution">
    <text evidence="11">The sequence shown here is derived from an EMBL/GenBank/DDBJ whole genome shotgun (WGS) entry which is preliminary data.</text>
</comment>
<reference evidence="11 12" key="1">
    <citation type="journal article" date="2016" name="Sci. Rep.">
        <title>Penicillium arizonense, a new, genome sequenced fungal species, reveals a high chemical diversity in secreted metabolites.</title>
        <authorList>
            <person name="Grijseels S."/>
            <person name="Nielsen J.C."/>
            <person name="Randelovic M."/>
            <person name="Nielsen J."/>
            <person name="Nielsen K.F."/>
            <person name="Workman M."/>
            <person name="Frisvad J.C."/>
        </authorList>
    </citation>
    <scope>NUCLEOTIDE SEQUENCE [LARGE SCALE GENOMIC DNA]</scope>
    <source>
        <strain evidence="11 12">CBS 141311</strain>
    </source>
</reference>
<dbReference type="OrthoDB" id="3207336at2759"/>